<dbReference type="Pfam" id="PF00512">
    <property type="entry name" value="HisKA"/>
    <property type="match status" value="1"/>
</dbReference>
<evidence type="ECO:0000313" key="15">
    <source>
        <dbReference type="Proteomes" id="UP000288794"/>
    </source>
</evidence>
<dbReference type="EC" id="2.7.13.3" evidence="3"/>
<dbReference type="SMART" id="SM00387">
    <property type="entry name" value="HATPase_c"/>
    <property type="match status" value="1"/>
</dbReference>
<evidence type="ECO:0000259" key="13">
    <source>
        <dbReference type="PROSITE" id="PS50885"/>
    </source>
</evidence>
<dbReference type="SUPFAM" id="SSF47384">
    <property type="entry name" value="Homodimeric domain of signal transducing histidine kinase"/>
    <property type="match status" value="1"/>
</dbReference>
<sequence>MMRKIRIGISAKLFFTIFSTCMLVLITMHWGVRISFERGFIDYIKRGNEQRLVLLSDALSDQYEQHGNWDFLRNNNKLVFTILRSLEQNPDANNQLPPRGWRTQFWIIDQQSRVLVGPQTPVPQEGTRREIITSNNHIVGWVIGSPPERLTRSADINFDQQQKRTSWLIVGLSTLLAAAVTWLMSRGLLAPVKRLVEGTWHLSAGDFSKRVQVGSDDELGRLAQDFNKLASSLEKNESMRRAFMADISHELRTPLAILRGELEAMQDGVRKLTPEALSSLQTEVSTLTKLVDDLHQLSLSDEGALAYRKAQTDIVSLLEVVAGSFRARFNSRQLSLTLSLPEHAVFFADADRLMQLFSNLMENSLRYTDAGGGLTISLETQPGKMLLHFDDSAPGVSDAQRQQIFERFYRAEGSRNRASGGSGLGLAICKNIAEAHGGHLSADHSSLGGLRITLTLPLDEIHNQGHWRR</sequence>
<feature type="domain" description="HAMP" evidence="13">
    <location>
        <begin position="186"/>
        <end position="238"/>
    </location>
</feature>
<dbReference type="InterPro" id="IPR036097">
    <property type="entry name" value="HisK_dim/P_sf"/>
</dbReference>
<accession>A0A443IB87</accession>
<dbReference type="SUPFAM" id="SSF158472">
    <property type="entry name" value="HAMP domain-like"/>
    <property type="match status" value="1"/>
</dbReference>
<dbReference type="GO" id="GO:0005886">
    <property type="term" value="C:plasma membrane"/>
    <property type="evidence" value="ECO:0007669"/>
    <property type="project" value="UniProtKB-ARBA"/>
</dbReference>
<dbReference type="SUPFAM" id="SSF55874">
    <property type="entry name" value="ATPase domain of HSP90 chaperone/DNA topoisomerase II/histidine kinase"/>
    <property type="match status" value="1"/>
</dbReference>
<feature type="domain" description="Histidine kinase" evidence="12">
    <location>
        <begin position="246"/>
        <end position="460"/>
    </location>
</feature>
<evidence type="ECO:0000259" key="12">
    <source>
        <dbReference type="PROSITE" id="PS50109"/>
    </source>
</evidence>
<evidence type="ECO:0000256" key="3">
    <source>
        <dbReference type="ARBA" id="ARBA00012438"/>
    </source>
</evidence>
<keyword evidence="6 11" id="KW-0812">Transmembrane</keyword>
<dbReference type="Gene3D" id="1.10.287.130">
    <property type="match status" value="1"/>
</dbReference>
<dbReference type="Pfam" id="PF02518">
    <property type="entry name" value="HATPase_c"/>
    <property type="match status" value="1"/>
</dbReference>
<dbReference type="InterPro" id="IPR005467">
    <property type="entry name" value="His_kinase_dom"/>
</dbReference>
<dbReference type="InterPro" id="IPR036890">
    <property type="entry name" value="HATPase_C_sf"/>
</dbReference>
<dbReference type="NCBIfam" id="NF012163">
    <property type="entry name" value="BaeS_SmeS"/>
    <property type="match status" value="1"/>
</dbReference>
<feature type="transmembrane region" description="Helical" evidence="11">
    <location>
        <begin position="12"/>
        <end position="32"/>
    </location>
</feature>
<name>A0A443IB87_9GAMM</name>
<dbReference type="Gene3D" id="6.10.340.10">
    <property type="match status" value="1"/>
</dbReference>
<evidence type="ECO:0000256" key="5">
    <source>
        <dbReference type="ARBA" id="ARBA00022679"/>
    </source>
</evidence>
<comment type="subcellular location">
    <subcellularLocation>
        <location evidence="2">Membrane</location>
    </subcellularLocation>
</comment>
<evidence type="ECO:0000256" key="2">
    <source>
        <dbReference type="ARBA" id="ARBA00004370"/>
    </source>
</evidence>
<evidence type="ECO:0000256" key="1">
    <source>
        <dbReference type="ARBA" id="ARBA00000085"/>
    </source>
</evidence>
<dbReference type="InterPro" id="IPR050428">
    <property type="entry name" value="TCS_sensor_his_kinase"/>
</dbReference>
<dbReference type="GO" id="GO:0000155">
    <property type="term" value="F:phosphorelay sensor kinase activity"/>
    <property type="evidence" value="ECO:0007669"/>
    <property type="project" value="InterPro"/>
</dbReference>
<evidence type="ECO:0000256" key="11">
    <source>
        <dbReference type="SAM" id="Phobius"/>
    </source>
</evidence>
<dbReference type="NCBIfam" id="NF007837">
    <property type="entry name" value="PRK10549.1"/>
    <property type="match status" value="1"/>
</dbReference>
<dbReference type="FunFam" id="1.10.287.130:FF:000014">
    <property type="entry name" value="Signal transduction histidine-protein kinase BaeS"/>
    <property type="match status" value="1"/>
</dbReference>
<dbReference type="InterPro" id="IPR004358">
    <property type="entry name" value="Sig_transdc_His_kin-like_C"/>
</dbReference>
<evidence type="ECO:0000256" key="7">
    <source>
        <dbReference type="ARBA" id="ARBA00022777"/>
    </source>
</evidence>
<evidence type="ECO:0000256" key="10">
    <source>
        <dbReference type="ARBA" id="ARBA00023136"/>
    </source>
</evidence>
<dbReference type="Gene3D" id="3.30.565.10">
    <property type="entry name" value="Histidine kinase-like ATPase, C-terminal domain"/>
    <property type="match status" value="1"/>
</dbReference>
<evidence type="ECO:0000313" key="14">
    <source>
        <dbReference type="EMBL" id="RWR01167.1"/>
    </source>
</evidence>
<dbReference type="SMART" id="SM00388">
    <property type="entry name" value="HisKA"/>
    <property type="match status" value="1"/>
</dbReference>
<reference evidence="14 15" key="1">
    <citation type="submission" date="2014-04" db="EMBL/GenBank/DDBJ databases">
        <title>Draft genome sequence of Pantoea beijingensis strain LMG 27579, an emerging pathogen to Pleurotus eryngii with potential industrial application.</title>
        <authorList>
            <person name="Xu F."/>
            <person name="Liu Y."/>
            <person name="Wang S."/>
            <person name="Yin Y."/>
            <person name="Ma Y."/>
            <person name="Zhao S."/>
            <person name="Rong C."/>
        </authorList>
    </citation>
    <scope>NUCLEOTIDE SEQUENCE [LARGE SCALE GENOMIC DNA]</scope>
    <source>
        <strain evidence="14 15">LMG 27579</strain>
    </source>
</reference>
<keyword evidence="9" id="KW-0902">Two-component regulatory system</keyword>
<dbReference type="AlphaFoldDB" id="A0A443IB87"/>
<dbReference type="RefSeq" id="WP_128178799.1">
    <property type="nucleotide sequence ID" value="NZ_CP071409.1"/>
</dbReference>
<dbReference type="CDD" id="cd06225">
    <property type="entry name" value="HAMP"/>
    <property type="match status" value="1"/>
</dbReference>
<gene>
    <name evidence="14" type="ORF">ED28_14700</name>
</gene>
<dbReference type="InterPro" id="IPR003660">
    <property type="entry name" value="HAMP_dom"/>
</dbReference>
<keyword evidence="10 11" id="KW-0472">Membrane</keyword>
<proteinExistence type="predicted"/>
<evidence type="ECO:0000256" key="9">
    <source>
        <dbReference type="ARBA" id="ARBA00023012"/>
    </source>
</evidence>
<dbReference type="SMART" id="SM00304">
    <property type="entry name" value="HAMP"/>
    <property type="match status" value="1"/>
</dbReference>
<keyword evidence="7 14" id="KW-0418">Kinase</keyword>
<dbReference type="InterPro" id="IPR003594">
    <property type="entry name" value="HATPase_dom"/>
</dbReference>
<dbReference type="Pfam" id="PF00672">
    <property type="entry name" value="HAMP"/>
    <property type="match status" value="1"/>
</dbReference>
<evidence type="ECO:0000256" key="8">
    <source>
        <dbReference type="ARBA" id="ARBA00022989"/>
    </source>
</evidence>
<keyword evidence="8 11" id="KW-1133">Transmembrane helix</keyword>
<comment type="caution">
    <text evidence="14">The sequence shown here is derived from an EMBL/GenBank/DDBJ whole genome shotgun (WGS) entry which is preliminary data.</text>
</comment>
<dbReference type="PANTHER" id="PTHR45436:SF5">
    <property type="entry name" value="SENSOR HISTIDINE KINASE TRCS"/>
    <property type="match status" value="1"/>
</dbReference>
<keyword evidence="4" id="KW-0597">Phosphoprotein</keyword>
<keyword evidence="5" id="KW-0808">Transferase</keyword>
<protein>
    <recommendedName>
        <fullName evidence="3">histidine kinase</fullName>
        <ecNumber evidence="3">2.7.13.3</ecNumber>
    </recommendedName>
</protein>
<organism evidence="14 15">
    <name type="scientific">[Pantoea] beijingensis</name>
    <dbReference type="NCBI Taxonomy" id="1324864"/>
    <lineage>
        <taxon>Bacteria</taxon>
        <taxon>Pseudomonadati</taxon>
        <taxon>Pseudomonadota</taxon>
        <taxon>Gammaproteobacteria</taxon>
        <taxon>Enterobacterales</taxon>
        <taxon>Erwiniaceae</taxon>
        <taxon>Erwinia</taxon>
    </lineage>
</organism>
<dbReference type="FunFam" id="3.30.565.10:FF:000006">
    <property type="entry name" value="Sensor histidine kinase WalK"/>
    <property type="match status" value="1"/>
</dbReference>
<evidence type="ECO:0000256" key="4">
    <source>
        <dbReference type="ARBA" id="ARBA00022553"/>
    </source>
</evidence>
<evidence type="ECO:0000256" key="6">
    <source>
        <dbReference type="ARBA" id="ARBA00022692"/>
    </source>
</evidence>
<dbReference type="PANTHER" id="PTHR45436">
    <property type="entry name" value="SENSOR HISTIDINE KINASE YKOH"/>
    <property type="match status" value="1"/>
</dbReference>
<dbReference type="CDD" id="cd00082">
    <property type="entry name" value="HisKA"/>
    <property type="match status" value="1"/>
</dbReference>
<dbReference type="Proteomes" id="UP000288794">
    <property type="component" value="Unassembled WGS sequence"/>
</dbReference>
<dbReference type="PROSITE" id="PS50109">
    <property type="entry name" value="HIS_KIN"/>
    <property type="match status" value="1"/>
</dbReference>
<comment type="catalytic activity">
    <reaction evidence="1">
        <text>ATP + protein L-histidine = ADP + protein N-phospho-L-histidine.</text>
        <dbReference type="EC" id="2.7.13.3"/>
    </reaction>
</comment>
<dbReference type="EMBL" id="JMEE01000039">
    <property type="protein sequence ID" value="RWR01167.1"/>
    <property type="molecule type" value="Genomic_DNA"/>
</dbReference>
<dbReference type="PRINTS" id="PR00344">
    <property type="entry name" value="BCTRLSENSOR"/>
</dbReference>
<dbReference type="PROSITE" id="PS50885">
    <property type="entry name" value="HAMP"/>
    <property type="match status" value="1"/>
</dbReference>
<keyword evidence="15" id="KW-1185">Reference proteome</keyword>
<dbReference type="InterPro" id="IPR003661">
    <property type="entry name" value="HisK_dim/P_dom"/>
</dbReference>